<keyword evidence="7" id="KW-1185">Reference proteome</keyword>
<dbReference type="GO" id="GO:0006357">
    <property type="term" value="P:regulation of transcription by RNA polymerase II"/>
    <property type="evidence" value="ECO:0007669"/>
    <property type="project" value="InterPro"/>
</dbReference>
<keyword evidence="4" id="KW-0804">Transcription</keyword>
<dbReference type="AlphaFoldDB" id="A0AAV9IG60"/>
<dbReference type="InterPro" id="IPR013921">
    <property type="entry name" value="Mediator_Med20"/>
</dbReference>
<evidence type="ECO:0000313" key="6">
    <source>
        <dbReference type="EMBL" id="KAK4526404.1"/>
    </source>
</evidence>
<comment type="caution">
    <text evidence="6">The sequence shown here is derived from an EMBL/GenBank/DDBJ whole genome shotgun (WGS) entry which is preliminary data.</text>
</comment>
<gene>
    <name evidence="4" type="primary">MED20</name>
    <name evidence="6" type="ORF">GAYE_SCF23G4318</name>
</gene>
<evidence type="ECO:0000256" key="2">
    <source>
        <dbReference type="ARBA" id="ARBA00010743"/>
    </source>
</evidence>
<dbReference type="EMBL" id="JANCYU010000039">
    <property type="protein sequence ID" value="KAK4526404.1"/>
    <property type="molecule type" value="Genomic_DNA"/>
</dbReference>
<evidence type="ECO:0000256" key="3">
    <source>
        <dbReference type="ARBA" id="ARBA00023242"/>
    </source>
</evidence>
<feature type="region of interest" description="Disordered" evidence="5">
    <location>
        <begin position="177"/>
        <end position="205"/>
    </location>
</feature>
<reference evidence="6 7" key="1">
    <citation type="submission" date="2022-07" db="EMBL/GenBank/DDBJ databases">
        <title>Genome-wide signatures of adaptation to extreme environments.</title>
        <authorList>
            <person name="Cho C.H."/>
            <person name="Yoon H.S."/>
        </authorList>
    </citation>
    <scope>NUCLEOTIDE SEQUENCE [LARGE SCALE GENOMIC DNA]</scope>
    <source>
        <strain evidence="6 7">108.79 E11</strain>
    </source>
</reference>
<protein>
    <recommendedName>
        <fullName evidence="4">Mediator of RNA polymerase II transcription subunit 20</fullName>
    </recommendedName>
    <alternativeName>
        <fullName evidence="4">Mediator complex subunit 20</fullName>
    </alternativeName>
</protein>
<keyword evidence="4" id="KW-0805">Transcription regulation</keyword>
<accession>A0AAV9IG60</accession>
<comment type="subcellular location">
    <subcellularLocation>
        <location evidence="1 4">Nucleus</location>
    </subcellularLocation>
</comment>
<keyword evidence="4" id="KW-0010">Activator</keyword>
<comment type="function">
    <text evidence="4">Component of the Mediator complex, a coactivator involved in the regulated transcription of nearly all RNA polymerase II-dependent genes. Mediator functions as a bridge to convey information from gene-specific regulatory proteins to the basal RNA polymerase II transcription machinery. Mediator is recruited to promoters by direct interactions with regulatory proteins and serves as a scaffold for the assembly of a functional preinitiation complex with RNA polymerase II and the general transcription factors.</text>
</comment>
<sequence>MTNQKLAYKNQQGSRSVYILLGNKAQPTQVEARLRERLESLNACKQSPWNIDLDLWFNRNTNNWQCLLRSGPSCKETVLLGFKTTSSVEGFYQTCKADSQAIVLVDKLQSAQSKNTINLKGAEYSFGDFIVRFGSVFERKTPSFVVVEIVYALFLEEKDSQRVFFQVMKCLCNPTTLETSSSDVLSSEASRREQKGQEQKKGENSQRLEDTFQYFPAYEFLKSRPPELSDTAVQFLLLLYCL</sequence>
<evidence type="ECO:0000256" key="4">
    <source>
        <dbReference type="RuleBase" id="RU364152"/>
    </source>
</evidence>
<dbReference type="Pfam" id="PF08612">
    <property type="entry name" value="Med20"/>
    <property type="match status" value="1"/>
</dbReference>
<dbReference type="GO" id="GO:0003712">
    <property type="term" value="F:transcription coregulator activity"/>
    <property type="evidence" value="ECO:0007669"/>
    <property type="project" value="InterPro"/>
</dbReference>
<name>A0AAV9IG60_9RHOD</name>
<proteinExistence type="inferred from homology"/>
<organism evidence="6 7">
    <name type="scientific">Galdieria yellowstonensis</name>
    <dbReference type="NCBI Taxonomy" id="3028027"/>
    <lineage>
        <taxon>Eukaryota</taxon>
        <taxon>Rhodophyta</taxon>
        <taxon>Bangiophyceae</taxon>
        <taxon>Galdieriales</taxon>
        <taxon>Galdieriaceae</taxon>
        <taxon>Galdieria</taxon>
    </lineage>
</organism>
<evidence type="ECO:0000256" key="1">
    <source>
        <dbReference type="ARBA" id="ARBA00004123"/>
    </source>
</evidence>
<evidence type="ECO:0000313" key="7">
    <source>
        <dbReference type="Proteomes" id="UP001300502"/>
    </source>
</evidence>
<feature type="compositionally biased region" description="Basic and acidic residues" evidence="5">
    <location>
        <begin position="189"/>
        <end position="205"/>
    </location>
</feature>
<evidence type="ECO:0000256" key="5">
    <source>
        <dbReference type="SAM" id="MobiDB-lite"/>
    </source>
</evidence>
<comment type="similarity">
    <text evidence="2 4">Belongs to the Mediator complex subunit 20 family.</text>
</comment>
<dbReference type="Proteomes" id="UP001300502">
    <property type="component" value="Unassembled WGS sequence"/>
</dbReference>
<dbReference type="GO" id="GO:0016592">
    <property type="term" value="C:mediator complex"/>
    <property type="evidence" value="ECO:0007669"/>
    <property type="project" value="InterPro"/>
</dbReference>
<keyword evidence="3 4" id="KW-0539">Nucleus</keyword>
<feature type="compositionally biased region" description="Polar residues" evidence="5">
    <location>
        <begin position="177"/>
        <end position="188"/>
    </location>
</feature>
<comment type="subunit">
    <text evidence="4">Component of the Mediator complex.</text>
</comment>